<protein>
    <submittedName>
        <fullName evidence="1">Uncharacterized protein</fullName>
    </submittedName>
</protein>
<comment type="caution">
    <text evidence="1">The sequence shown here is derived from an EMBL/GenBank/DDBJ whole genome shotgun (WGS) entry which is preliminary data.</text>
</comment>
<evidence type="ECO:0000313" key="1">
    <source>
        <dbReference type="EMBL" id="KKK99003.1"/>
    </source>
</evidence>
<dbReference type="EMBL" id="LAZR01045379">
    <property type="protein sequence ID" value="KKK99003.1"/>
    <property type="molecule type" value="Genomic_DNA"/>
</dbReference>
<accession>A0A0F8ZYS1</accession>
<gene>
    <name evidence="1" type="ORF">LCGC14_2637100</name>
</gene>
<organism evidence="1">
    <name type="scientific">marine sediment metagenome</name>
    <dbReference type="NCBI Taxonomy" id="412755"/>
    <lineage>
        <taxon>unclassified sequences</taxon>
        <taxon>metagenomes</taxon>
        <taxon>ecological metagenomes</taxon>
    </lineage>
</organism>
<dbReference type="AlphaFoldDB" id="A0A0F8ZYS1"/>
<reference evidence="1" key="1">
    <citation type="journal article" date="2015" name="Nature">
        <title>Complex archaea that bridge the gap between prokaryotes and eukaryotes.</title>
        <authorList>
            <person name="Spang A."/>
            <person name="Saw J.H."/>
            <person name="Jorgensen S.L."/>
            <person name="Zaremba-Niedzwiedzka K."/>
            <person name="Martijn J."/>
            <person name="Lind A.E."/>
            <person name="van Eijk R."/>
            <person name="Schleper C."/>
            <person name="Guy L."/>
            <person name="Ettema T.J."/>
        </authorList>
    </citation>
    <scope>NUCLEOTIDE SEQUENCE</scope>
</reference>
<sequence>MNQITLQQLRNVLIDGKFPSETVKVKGISFEFIFTDGDISLCSTVIDRVKFLSKVVKCAVLDNIVQLTDLPSVYFYPLQTAYFEFQYGTLHALLETVTEFVKSAESRGLWLVYKHSDPSHVLTINCKLNSIQQRWVALNAMNDTKDNMAMITDIFEAAKPWFDKELYAKIKEHTDSMRENAFFDNDSYDTQLREKARNVVARQKIGTETEGDIIIVEEEKG</sequence>
<name>A0A0F8ZYS1_9ZZZZ</name>
<proteinExistence type="predicted"/>